<proteinExistence type="predicted"/>
<reference evidence="1 2" key="1">
    <citation type="journal article" date="2016" name="Nat. Commun.">
        <title>Thousands of microbial genomes shed light on interconnected biogeochemical processes in an aquifer system.</title>
        <authorList>
            <person name="Anantharaman K."/>
            <person name="Brown C.T."/>
            <person name="Hug L.A."/>
            <person name="Sharon I."/>
            <person name="Castelle C.J."/>
            <person name="Probst A.J."/>
            <person name="Thomas B.C."/>
            <person name="Singh A."/>
            <person name="Wilkins M.J."/>
            <person name="Karaoz U."/>
            <person name="Brodie E.L."/>
            <person name="Williams K.H."/>
            <person name="Hubbard S.S."/>
            <person name="Banfield J.F."/>
        </authorList>
    </citation>
    <scope>NUCLEOTIDE SEQUENCE [LARGE SCALE GENOMIC DNA]</scope>
</reference>
<protein>
    <submittedName>
        <fullName evidence="1">Uncharacterized protein</fullName>
    </submittedName>
</protein>
<name>A0A1F6FH35_9BACT</name>
<dbReference type="EMBL" id="MFMM01000001">
    <property type="protein sequence ID" value="OGG85169.1"/>
    <property type="molecule type" value="Genomic_DNA"/>
</dbReference>
<evidence type="ECO:0000313" key="2">
    <source>
        <dbReference type="Proteomes" id="UP000177325"/>
    </source>
</evidence>
<evidence type="ECO:0000313" key="1">
    <source>
        <dbReference type="EMBL" id="OGG85169.1"/>
    </source>
</evidence>
<accession>A0A1F6FH35</accession>
<organism evidence="1 2">
    <name type="scientific">Candidatus Kaiserbacteria bacterium RIFCSPLOWO2_12_FULL_45_26</name>
    <dbReference type="NCBI Taxonomy" id="1798525"/>
    <lineage>
        <taxon>Bacteria</taxon>
        <taxon>Candidatus Kaiseribacteriota</taxon>
    </lineage>
</organism>
<dbReference type="Proteomes" id="UP000177325">
    <property type="component" value="Unassembled WGS sequence"/>
</dbReference>
<dbReference type="AlphaFoldDB" id="A0A1F6FH35"/>
<sequence>MREAFYLIMFQKLDAPFLCFPQANGLGKKCQAHWIKNFHQERNVTTMSLNQTWGTWDDTLRSVAEAEKFAKENCFDTVHHYLVSDPTQLWRMWLICKCNGIENIHRVSVYNSGRPWRDIFPHEVYSYGKVFLKGSRVLLKRIWEYLN</sequence>
<gene>
    <name evidence="1" type="ORF">A3G90_03885</name>
</gene>
<comment type="caution">
    <text evidence="1">The sequence shown here is derived from an EMBL/GenBank/DDBJ whole genome shotgun (WGS) entry which is preliminary data.</text>
</comment>